<accession>A0AAN6EJT9</accession>
<feature type="region of interest" description="Disordered" evidence="1">
    <location>
        <begin position="32"/>
        <end position="61"/>
    </location>
</feature>
<evidence type="ECO:0000313" key="3">
    <source>
        <dbReference type="Proteomes" id="UP001161757"/>
    </source>
</evidence>
<gene>
    <name evidence="2" type="primary">SNT2_3</name>
    <name evidence="2" type="ORF">HRR80_009292</name>
</gene>
<feature type="compositionally biased region" description="Basic and acidic residues" evidence="1">
    <location>
        <begin position="33"/>
        <end position="52"/>
    </location>
</feature>
<proteinExistence type="predicted"/>
<dbReference type="AlphaFoldDB" id="A0AAN6EJT9"/>
<evidence type="ECO:0000313" key="2">
    <source>
        <dbReference type="EMBL" id="KAJ8986571.1"/>
    </source>
</evidence>
<dbReference type="PROSITE" id="PS51257">
    <property type="entry name" value="PROKAR_LIPOPROTEIN"/>
    <property type="match status" value="1"/>
</dbReference>
<reference evidence="2" key="1">
    <citation type="submission" date="2023-01" db="EMBL/GenBank/DDBJ databases">
        <title>Exophiala dermititidis isolated from Cystic Fibrosis Patient.</title>
        <authorList>
            <person name="Kurbessoian T."/>
            <person name="Crocker A."/>
            <person name="Murante D."/>
            <person name="Hogan D.A."/>
            <person name="Stajich J.E."/>
        </authorList>
    </citation>
    <scope>NUCLEOTIDE SEQUENCE</scope>
    <source>
        <strain evidence="2">Ex8</strain>
    </source>
</reference>
<organism evidence="2 3">
    <name type="scientific">Exophiala dermatitidis</name>
    <name type="common">Black yeast-like fungus</name>
    <name type="synonym">Wangiella dermatitidis</name>
    <dbReference type="NCBI Taxonomy" id="5970"/>
    <lineage>
        <taxon>Eukaryota</taxon>
        <taxon>Fungi</taxon>
        <taxon>Dikarya</taxon>
        <taxon>Ascomycota</taxon>
        <taxon>Pezizomycotina</taxon>
        <taxon>Eurotiomycetes</taxon>
        <taxon>Chaetothyriomycetidae</taxon>
        <taxon>Chaetothyriales</taxon>
        <taxon>Herpotrichiellaceae</taxon>
        <taxon>Exophiala</taxon>
    </lineage>
</organism>
<evidence type="ECO:0000256" key="1">
    <source>
        <dbReference type="SAM" id="MobiDB-lite"/>
    </source>
</evidence>
<comment type="caution">
    <text evidence="2">The sequence shown here is derived from an EMBL/GenBank/DDBJ whole genome shotgun (WGS) entry which is preliminary data.</text>
</comment>
<sequence length="124" mass="14411">MCRNDHNLQVSTTYGCVLYPVKFTARQLMKSLDASHKRTTDRDREKERIEKKSSKKLVGGGPYNHSTSFILDDHHQEHHPPLYLKYPTVSINIIEYLVLHYITEWVKIGFGIPEANPRPPSSHR</sequence>
<dbReference type="Proteomes" id="UP001161757">
    <property type="component" value="Unassembled WGS sequence"/>
</dbReference>
<name>A0AAN6EJT9_EXODE</name>
<dbReference type="EMBL" id="JAJGCB010000034">
    <property type="protein sequence ID" value="KAJ8986571.1"/>
    <property type="molecule type" value="Genomic_DNA"/>
</dbReference>
<protein>
    <submittedName>
        <fullName evidence="2">PHD type zinc finger protein with BAH domain-containing protein</fullName>
    </submittedName>
</protein>